<dbReference type="InParanoid" id="A0A5C3PN71"/>
<accession>A0A5C3PN71</accession>
<evidence type="ECO:0000313" key="2">
    <source>
        <dbReference type="Proteomes" id="UP000308197"/>
    </source>
</evidence>
<protein>
    <submittedName>
        <fullName evidence="1">Uncharacterized protein</fullName>
    </submittedName>
</protein>
<dbReference type="EMBL" id="ML211043">
    <property type="protein sequence ID" value="TFK90527.1"/>
    <property type="molecule type" value="Genomic_DNA"/>
</dbReference>
<gene>
    <name evidence="1" type="ORF">K466DRAFT_380976</name>
</gene>
<proteinExistence type="predicted"/>
<keyword evidence="2" id="KW-1185">Reference proteome</keyword>
<reference evidence="1 2" key="1">
    <citation type="journal article" date="2019" name="Nat. Ecol. Evol.">
        <title>Megaphylogeny resolves global patterns of mushroom evolution.</title>
        <authorList>
            <person name="Varga T."/>
            <person name="Krizsan K."/>
            <person name="Foldi C."/>
            <person name="Dima B."/>
            <person name="Sanchez-Garcia M."/>
            <person name="Sanchez-Ramirez S."/>
            <person name="Szollosi G.J."/>
            <person name="Szarkandi J.G."/>
            <person name="Papp V."/>
            <person name="Albert L."/>
            <person name="Andreopoulos W."/>
            <person name="Angelini C."/>
            <person name="Antonin V."/>
            <person name="Barry K.W."/>
            <person name="Bougher N.L."/>
            <person name="Buchanan P."/>
            <person name="Buyck B."/>
            <person name="Bense V."/>
            <person name="Catcheside P."/>
            <person name="Chovatia M."/>
            <person name="Cooper J."/>
            <person name="Damon W."/>
            <person name="Desjardin D."/>
            <person name="Finy P."/>
            <person name="Geml J."/>
            <person name="Haridas S."/>
            <person name="Hughes K."/>
            <person name="Justo A."/>
            <person name="Karasinski D."/>
            <person name="Kautmanova I."/>
            <person name="Kiss B."/>
            <person name="Kocsube S."/>
            <person name="Kotiranta H."/>
            <person name="LaButti K.M."/>
            <person name="Lechner B.E."/>
            <person name="Liimatainen K."/>
            <person name="Lipzen A."/>
            <person name="Lukacs Z."/>
            <person name="Mihaltcheva S."/>
            <person name="Morgado L.N."/>
            <person name="Niskanen T."/>
            <person name="Noordeloos M.E."/>
            <person name="Ohm R.A."/>
            <person name="Ortiz-Santana B."/>
            <person name="Ovrebo C."/>
            <person name="Racz N."/>
            <person name="Riley R."/>
            <person name="Savchenko A."/>
            <person name="Shiryaev A."/>
            <person name="Soop K."/>
            <person name="Spirin V."/>
            <person name="Szebenyi C."/>
            <person name="Tomsovsky M."/>
            <person name="Tulloss R.E."/>
            <person name="Uehling J."/>
            <person name="Grigoriev I.V."/>
            <person name="Vagvolgyi C."/>
            <person name="Papp T."/>
            <person name="Martin F.M."/>
            <person name="Miettinen O."/>
            <person name="Hibbett D.S."/>
            <person name="Nagy L.G."/>
        </authorList>
    </citation>
    <scope>NUCLEOTIDE SEQUENCE [LARGE SCALE GENOMIC DNA]</scope>
    <source>
        <strain evidence="1 2">HHB13444</strain>
    </source>
</reference>
<dbReference type="AlphaFoldDB" id="A0A5C3PN71"/>
<evidence type="ECO:0000313" key="1">
    <source>
        <dbReference type="EMBL" id="TFK90527.1"/>
    </source>
</evidence>
<name>A0A5C3PN71_9APHY</name>
<dbReference type="Proteomes" id="UP000308197">
    <property type="component" value="Unassembled WGS sequence"/>
</dbReference>
<sequence length="149" mass="16611">MAPPWAASDSVLAWWRRDQGPRCARQIHRCPPTVHAWRADATDCRRGTVLLPSAPHSRRLCIHSPSIALCIHTTCPMMHHHCSPLVDSLNGTLNTWTPSCVGPSPLRRWEGCAQRTAHGPIEVTGLPRSLRDTRAPGAMMFNLFGTIWH</sequence>
<organism evidence="1 2">
    <name type="scientific">Polyporus arcularius HHB13444</name>
    <dbReference type="NCBI Taxonomy" id="1314778"/>
    <lineage>
        <taxon>Eukaryota</taxon>
        <taxon>Fungi</taxon>
        <taxon>Dikarya</taxon>
        <taxon>Basidiomycota</taxon>
        <taxon>Agaricomycotina</taxon>
        <taxon>Agaricomycetes</taxon>
        <taxon>Polyporales</taxon>
        <taxon>Polyporaceae</taxon>
        <taxon>Polyporus</taxon>
    </lineage>
</organism>